<feature type="domain" description="Calcineurin-like phosphoesterase" evidence="3">
    <location>
        <begin position="150"/>
        <end position="405"/>
    </location>
</feature>
<feature type="chain" id="PRO_5046415328" description="Calcineurin-like phosphoesterase domain-containing protein" evidence="2">
    <location>
        <begin position="24"/>
        <end position="495"/>
    </location>
</feature>
<organism evidence="4 5">
    <name type="scientific">Viridibacterium curvum</name>
    <dbReference type="NCBI Taxonomy" id="1101404"/>
    <lineage>
        <taxon>Bacteria</taxon>
        <taxon>Pseudomonadati</taxon>
        <taxon>Pseudomonadota</taxon>
        <taxon>Betaproteobacteria</taxon>
        <taxon>Rhodocyclales</taxon>
        <taxon>Rhodocyclaceae</taxon>
        <taxon>Viridibacterium</taxon>
    </lineage>
</organism>
<comment type="caution">
    <text evidence="4">The sequence shown here is derived from an EMBL/GenBank/DDBJ whole genome shotgun (WGS) entry which is preliminary data.</text>
</comment>
<dbReference type="Proteomes" id="UP001500547">
    <property type="component" value="Unassembled WGS sequence"/>
</dbReference>
<dbReference type="Gene3D" id="3.60.21.10">
    <property type="match status" value="1"/>
</dbReference>
<keyword evidence="5" id="KW-1185">Reference proteome</keyword>
<reference evidence="5" key="1">
    <citation type="journal article" date="2019" name="Int. J. Syst. Evol. Microbiol.">
        <title>The Global Catalogue of Microorganisms (GCM) 10K type strain sequencing project: providing services to taxonomists for standard genome sequencing and annotation.</title>
        <authorList>
            <consortium name="The Broad Institute Genomics Platform"/>
            <consortium name="The Broad Institute Genome Sequencing Center for Infectious Disease"/>
            <person name="Wu L."/>
            <person name="Ma J."/>
        </authorList>
    </citation>
    <scope>NUCLEOTIDE SEQUENCE [LARGE SCALE GENOMIC DNA]</scope>
    <source>
        <strain evidence="5">JCM 18715</strain>
    </source>
</reference>
<dbReference type="Pfam" id="PF00149">
    <property type="entry name" value="Metallophos"/>
    <property type="match status" value="1"/>
</dbReference>
<dbReference type="InterPro" id="IPR029052">
    <property type="entry name" value="Metallo-depent_PP-like"/>
</dbReference>
<proteinExistence type="predicted"/>
<dbReference type="SUPFAM" id="SSF56300">
    <property type="entry name" value="Metallo-dependent phosphatases"/>
    <property type="match status" value="1"/>
</dbReference>
<evidence type="ECO:0000313" key="4">
    <source>
        <dbReference type="EMBL" id="GAA5166818.1"/>
    </source>
</evidence>
<feature type="signal peptide" evidence="2">
    <location>
        <begin position="1"/>
        <end position="23"/>
    </location>
</feature>
<name>A0ABP9QSI5_9RHOO</name>
<evidence type="ECO:0000313" key="5">
    <source>
        <dbReference type="Proteomes" id="UP001500547"/>
    </source>
</evidence>
<dbReference type="PANTHER" id="PTHR22953">
    <property type="entry name" value="ACID PHOSPHATASE RELATED"/>
    <property type="match status" value="1"/>
</dbReference>
<dbReference type="PANTHER" id="PTHR22953:SF153">
    <property type="entry name" value="PURPLE ACID PHOSPHATASE"/>
    <property type="match status" value="1"/>
</dbReference>
<dbReference type="InterPro" id="IPR004843">
    <property type="entry name" value="Calcineurin-like_PHP"/>
</dbReference>
<gene>
    <name evidence="4" type="ORF">GCM10025770_24470</name>
</gene>
<evidence type="ECO:0000259" key="3">
    <source>
        <dbReference type="Pfam" id="PF00149"/>
    </source>
</evidence>
<dbReference type="InterPro" id="IPR039331">
    <property type="entry name" value="PAPs-like"/>
</dbReference>
<protein>
    <recommendedName>
        <fullName evidence="3">Calcineurin-like phosphoesterase domain-containing protein</fullName>
    </recommendedName>
</protein>
<sequence>MRRDYLLALSLVLALSVMPASEAQQRNARRTSMPTGAQATLAAPLNVVLGRPDAQGVVANVLSVDATELYITYGSDAAALDRRSDTFRVKAGETVELTLSGLPADRRAYYRVWHRSPDGSASDNAFVAMPVASFHTQRAKGSPFVFEVQGDSHPERRHQFDPALYRQTLAAVAADRPDFYILMGDDFSVDTLREVSAERVADLYVAQRAFLSPLAQGSPLFLVNGNHEQAAAANLDGTPDNVAVWAQRARNRYFPQPAPDGFYSGNAEAVTHIGLLRNYFAWTWGDALFVIIDPYWHSSGPVDNPFQSRAKGSGGGWGITLGDAQYRWLAQTLTNSRARYKFVFSHHVLGTGRGGIEQAHLYEWGGRGKNSADEFTRYRPDWALPIHPLMVKTGVTAFFQGHDHVFARQELDGITYQTVPQPADPNYTLNYSNAYRSGDIVPNSGRLRVSVGPERARVEYVRSWLPGAAVAPHEDGEIAFAYDLRPAQPHSPPSQ</sequence>
<evidence type="ECO:0000256" key="1">
    <source>
        <dbReference type="ARBA" id="ARBA00022729"/>
    </source>
</evidence>
<dbReference type="RefSeq" id="WP_345533259.1">
    <property type="nucleotide sequence ID" value="NZ_BAABLD010000008.1"/>
</dbReference>
<accession>A0ABP9QSI5</accession>
<evidence type="ECO:0000256" key="2">
    <source>
        <dbReference type="SAM" id="SignalP"/>
    </source>
</evidence>
<dbReference type="EMBL" id="BAABLD010000008">
    <property type="protein sequence ID" value="GAA5166818.1"/>
    <property type="molecule type" value="Genomic_DNA"/>
</dbReference>
<keyword evidence="1 2" id="KW-0732">Signal</keyword>